<proteinExistence type="predicted"/>
<accession>M0BGH0</accession>
<dbReference type="RefSeq" id="WP_007702387.1">
    <property type="nucleotide sequence ID" value="NZ_AOIQ01000017.1"/>
</dbReference>
<dbReference type="InterPro" id="IPR057167">
    <property type="entry name" value="DUF7845"/>
</dbReference>
<reference evidence="2 3" key="1">
    <citation type="journal article" date="2014" name="PLoS Genet.">
        <title>Phylogenetically driven sequencing of extremely halophilic archaea reveals strategies for static and dynamic osmo-response.</title>
        <authorList>
            <person name="Becker E.A."/>
            <person name="Seitzer P.M."/>
            <person name="Tritt A."/>
            <person name="Larsen D."/>
            <person name="Krusor M."/>
            <person name="Yao A.I."/>
            <person name="Wu D."/>
            <person name="Madern D."/>
            <person name="Eisen J.A."/>
            <person name="Darling A.E."/>
            <person name="Facciotti M.T."/>
        </authorList>
    </citation>
    <scope>NUCLEOTIDE SEQUENCE [LARGE SCALE GENOMIC DNA]</scope>
    <source>
        <strain evidence="2 3">JCM 14624</strain>
    </source>
</reference>
<dbReference type="AlphaFoldDB" id="M0BGH0"/>
<name>M0BGH0_9EURY</name>
<dbReference type="STRING" id="1227490.C479_11280"/>
<comment type="caution">
    <text evidence="2">The sequence shown here is derived from an EMBL/GenBank/DDBJ whole genome shotgun (WGS) entry which is preliminary data.</text>
</comment>
<evidence type="ECO:0000259" key="1">
    <source>
        <dbReference type="Pfam" id="PF25227"/>
    </source>
</evidence>
<dbReference type="PATRIC" id="fig|1227490.4.peg.2304"/>
<dbReference type="Pfam" id="PF25227">
    <property type="entry name" value="DUF7845"/>
    <property type="match status" value="1"/>
</dbReference>
<sequence>MSQVADAPHESHGRWKWDEWGRGPYQALSKVMLGPPYEGYLEFTTEIDGEPWFIKVKYSKSGFAPAESDPIDAPRLYEWDIIGRGPGESKSTYNISPRFADMRHWETGEPVNLPWENQFGETEGVDVEYKPSNVTPERALELLPEFFQAIFEEAGEPVYREYFREPPHPEYSREWAHERYVRARREWAERMAKSGVLQKITHHLADTEGVKMTLDIDNEEIVNHQNRLTLPPSAVSELFPGHSYGRKFEIYLLADPDAVSKDHPSYHPKVEVLVNQSFNDGESWAWAERQEVVEEIEETLMNFLAWEDIPLNPDGSGVYVEDDHFAAETREKPVEIYQDPTPGLEAKSDHLLVTTLREMGDTAEEVAGTIATDGGQRVGDLADELGKHPATIYRAIKELGELVELDSGHVSYRARKFQEEIRALVESAEYAIESTADRLQQVMHLAEHVADVSPFQQWVAEYGAEMRYDDETGDPETLRIDGILSWLKTSSYESVQAAARQAIEKWRHSGNDPAVIRGAIMKWQTPDGGTETGYIGAVADR</sequence>
<dbReference type="EMBL" id="AOIQ01000017">
    <property type="protein sequence ID" value="ELZ09398.1"/>
    <property type="molecule type" value="Genomic_DNA"/>
</dbReference>
<feature type="domain" description="DUF7845" evidence="1">
    <location>
        <begin position="4"/>
        <end position="328"/>
    </location>
</feature>
<keyword evidence="3" id="KW-1185">Reference proteome</keyword>
<dbReference type="OrthoDB" id="316855at2157"/>
<evidence type="ECO:0000313" key="2">
    <source>
        <dbReference type="EMBL" id="ELZ09398.1"/>
    </source>
</evidence>
<evidence type="ECO:0000313" key="3">
    <source>
        <dbReference type="Proteomes" id="UP000011560"/>
    </source>
</evidence>
<dbReference type="Proteomes" id="UP000011560">
    <property type="component" value="Unassembled WGS sequence"/>
</dbReference>
<gene>
    <name evidence="2" type="ORF">C479_11280</name>
</gene>
<protein>
    <recommendedName>
        <fullName evidence="1">DUF7845 domain-containing protein</fullName>
    </recommendedName>
</protein>
<organism evidence="2 3">
    <name type="scientific">Halovivax asiaticus JCM 14624</name>
    <dbReference type="NCBI Taxonomy" id="1227490"/>
    <lineage>
        <taxon>Archaea</taxon>
        <taxon>Methanobacteriati</taxon>
        <taxon>Methanobacteriota</taxon>
        <taxon>Stenosarchaea group</taxon>
        <taxon>Halobacteria</taxon>
        <taxon>Halobacteriales</taxon>
        <taxon>Natrialbaceae</taxon>
        <taxon>Halovivax</taxon>
    </lineage>
</organism>